<comment type="caution">
    <text evidence="2">The sequence shown here is derived from an EMBL/GenBank/DDBJ whole genome shotgun (WGS) entry which is preliminary data.</text>
</comment>
<name>A0A9X9MBI3_GULGU</name>
<dbReference type="AlphaFoldDB" id="A0A9X9MBI3"/>
<gene>
    <name evidence="2" type="ORF">BN2614_LOCUS2</name>
</gene>
<evidence type="ECO:0000313" key="3">
    <source>
        <dbReference type="Proteomes" id="UP000269945"/>
    </source>
</evidence>
<dbReference type="Proteomes" id="UP000269945">
    <property type="component" value="Unassembled WGS sequence"/>
</dbReference>
<reference evidence="2 3" key="1">
    <citation type="submission" date="2018-10" db="EMBL/GenBank/DDBJ databases">
        <authorList>
            <person name="Ekblom R."/>
            <person name="Jareborg N."/>
        </authorList>
    </citation>
    <scope>NUCLEOTIDE SEQUENCE [LARGE SCALE GENOMIC DNA]</scope>
    <source>
        <tissue evidence="2">Muscle</tissue>
    </source>
</reference>
<protein>
    <submittedName>
        <fullName evidence="2">Uncharacterized protein</fullName>
    </submittedName>
</protein>
<feature type="compositionally biased region" description="Basic and acidic residues" evidence="1">
    <location>
        <begin position="74"/>
        <end position="84"/>
    </location>
</feature>
<proteinExistence type="predicted"/>
<feature type="compositionally biased region" description="Gly residues" evidence="1">
    <location>
        <begin position="37"/>
        <end position="53"/>
    </location>
</feature>
<sequence length="143" mass="14878">MPGSGSGAGARAWADRVGGRGQALMARGLRRKDSGHDGVGVGSRAAGGAGQRPGGARLPGEQLPSQGELRQGSLRRDLVRHGQEGPRGPLSAGQHRRPVLGGMVEGSPLHAWLRISMAFAVTGTCAQTWWAPSQTQRTLLSSR</sequence>
<keyword evidence="3" id="KW-1185">Reference proteome</keyword>
<organism evidence="2 3">
    <name type="scientific">Gulo gulo</name>
    <name type="common">Wolverine</name>
    <name type="synonym">Gluton</name>
    <dbReference type="NCBI Taxonomy" id="48420"/>
    <lineage>
        <taxon>Eukaryota</taxon>
        <taxon>Metazoa</taxon>
        <taxon>Chordata</taxon>
        <taxon>Craniata</taxon>
        <taxon>Vertebrata</taxon>
        <taxon>Euteleostomi</taxon>
        <taxon>Mammalia</taxon>
        <taxon>Eutheria</taxon>
        <taxon>Laurasiatheria</taxon>
        <taxon>Carnivora</taxon>
        <taxon>Caniformia</taxon>
        <taxon>Musteloidea</taxon>
        <taxon>Mustelidae</taxon>
        <taxon>Guloninae</taxon>
        <taxon>Gulo</taxon>
    </lineage>
</organism>
<accession>A0A9X9MBI3</accession>
<evidence type="ECO:0000256" key="1">
    <source>
        <dbReference type="SAM" id="MobiDB-lite"/>
    </source>
</evidence>
<evidence type="ECO:0000313" key="2">
    <source>
        <dbReference type="EMBL" id="VCX41481.1"/>
    </source>
</evidence>
<feature type="region of interest" description="Disordered" evidence="1">
    <location>
        <begin position="24"/>
        <end position="101"/>
    </location>
</feature>
<dbReference type="EMBL" id="CYRY02045946">
    <property type="protein sequence ID" value="VCX41481.1"/>
    <property type="molecule type" value="Genomic_DNA"/>
</dbReference>